<keyword evidence="2 10" id="KW-0813">Transport</keyword>
<evidence type="ECO:0000256" key="12">
    <source>
        <dbReference type="SAM" id="Phobius"/>
    </source>
</evidence>
<protein>
    <recommendedName>
        <fullName evidence="10">Cytochrome b561 and DOMON domain-containing protein</fullName>
    </recommendedName>
</protein>
<feature type="binding site" description="axial binding residue" evidence="11">
    <location>
        <position position="314"/>
    </location>
    <ligand>
        <name>heme b</name>
        <dbReference type="ChEBI" id="CHEBI:60344"/>
        <label>1</label>
    </ligand>
    <ligandPart>
        <name>Fe</name>
        <dbReference type="ChEBI" id="CHEBI:18248"/>
    </ligandPart>
</feature>
<evidence type="ECO:0000259" key="15">
    <source>
        <dbReference type="PROSITE" id="PS50939"/>
    </source>
</evidence>
<evidence type="ECO:0000256" key="10">
    <source>
        <dbReference type="PIRNR" id="PIRNR037471"/>
    </source>
</evidence>
<dbReference type="CDD" id="cd09629">
    <property type="entry name" value="DOMON_CIL1_like"/>
    <property type="match status" value="1"/>
</dbReference>
<feature type="domain" description="DOMON" evidence="14">
    <location>
        <begin position="47"/>
        <end position="172"/>
    </location>
</feature>
<dbReference type="EMBL" id="KI392237">
    <property type="protein sequence ID" value="ERN18280.1"/>
    <property type="molecule type" value="Genomic_DNA"/>
</dbReference>
<gene>
    <name evidence="16" type="ORF">AMTR_s00055p00154770</name>
</gene>
<keyword evidence="6 10" id="KW-0249">Electron transport</keyword>
<evidence type="ECO:0000256" key="1">
    <source>
        <dbReference type="ARBA" id="ARBA00004141"/>
    </source>
</evidence>
<dbReference type="PIRSF" id="PIRSF037471">
    <property type="entry name" value="UCP037471"/>
    <property type="match status" value="1"/>
</dbReference>
<name>U5D7R2_AMBTC</name>
<evidence type="ECO:0000256" key="3">
    <source>
        <dbReference type="ARBA" id="ARBA00022692"/>
    </source>
</evidence>
<keyword evidence="3 12" id="KW-0812">Transmembrane</keyword>
<dbReference type="KEGG" id="atr:18446640"/>
<dbReference type="STRING" id="13333.U5D7R2"/>
<dbReference type="PROSITE" id="PS50836">
    <property type="entry name" value="DOMON"/>
    <property type="match status" value="1"/>
</dbReference>
<evidence type="ECO:0000313" key="17">
    <source>
        <dbReference type="Proteomes" id="UP000017836"/>
    </source>
</evidence>
<evidence type="ECO:0000256" key="11">
    <source>
        <dbReference type="PIRSR" id="PIRSR037471-1"/>
    </source>
</evidence>
<evidence type="ECO:0000259" key="14">
    <source>
        <dbReference type="PROSITE" id="PS50836"/>
    </source>
</evidence>
<dbReference type="Gene3D" id="1.20.120.1770">
    <property type="match status" value="1"/>
</dbReference>
<evidence type="ECO:0000256" key="9">
    <source>
        <dbReference type="ARBA" id="ARBA00053871"/>
    </source>
</evidence>
<dbReference type="Pfam" id="PF04526">
    <property type="entry name" value="DUF568"/>
    <property type="match status" value="1"/>
</dbReference>
<comment type="cofactor">
    <cofactor evidence="10">
        <name>heme b</name>
        <dbReference type="ChEBI" id="CHEBI:60344"/>
    </cofactor>
    <text evidence="10">Binds 2 heme b groups non-covalently.</text>
</comment>
<evidence type="ECO:0000256" key="4">
    <source>
        <dbReference type="ARBA" id="ARBA00022723"/>
    </source>
</evidence>
<dbReference type="CDD" id="cd08760">
    <property type="entry name" value="Cyt_b561_FRRS1_like"/>
    <property type="match status" value="1"/>
</dbReference>
<comment type="subcellular location">
    <subcellularLocation>
        <location evidence="1">Membrane</location>
        <topology evidence="1">Multi-pass membrane protein</topology>
    </subcellularLocation>
</comment>
<dbReference type="InterPro" id="IPR045265">
    <property type="entry name" value="AIR12_DOMON"/>
</dbReference>
<keyword evidence="4 11" id="KW-0479">Metal-binding</keyword>
<reference evidence="17" key="1">
    <citation type="journal article" date="2013" name="Science">
        <title>The Amborella genome and the evolution of flowering plants.</title>
        <authorList>
            <consortium name="Amborella Genome Project"/>
        </authorList>
    </citation>
    <scope>NUCLEOTIDE SEQUENCE [LARGE SCALE GENOMIC DNA]</scope>
</reference>
<feature type="binding site" description="axial binding residue" evidence="11">
    <location>
        <position position="245"/>
    </location>
    <ligand>
        <name>heme b</name>
        <dbReference type="ChEBI" id="CHEBI:60344"/>
        <label>1</label>
    </ligand>
    <ligandPart>
        <name>Fe</name>
        <dbReference type="ChEBI" id="CHEBI:18248"/>
    </ligandPart>
</feature>
<feature type="transmembrane region" description="Helical" evidence="12">
    <location>
        <begin position="210"/>
        <end position="228"/>
    </location>
</feature>
<organism evidence="16 17">
    <name type="scientific">Amborella trichopoda</name>
    <dbReference type="NCBI Taxonomy" id="13333"/>
    <lineage>
        <taxon>Eukaryota</taxon>
        <taxon>Viridiplantae</taxon>
        <taxon>Streptophyta</taxon>
        <taxon>Embryophyta</taxon>
        <taxon>Tracheophyta</taxon>
        <taxon>Spermatophyta</taxon>
        <taxon>Magnoliopsida</taxon>
        <taxon>Amborellales</taxon>
        <taxon>Amborellaceae</taxon>
        <taxon>Amborella</taxon>
    </lineage>
</organism>
<evidence type="ECO:0000256" key="5">
    <source>
        <dbReference type="ARBA" id="ARBA00022729"/>
    </source>
</evidence>
<evidence type="ECO:0000256" key="13">
    <source>
        <dbReference type="SAM" id="SignalP"/>
    </source>
</evidence>
<dbReference type="AlphaFoldDB" id="U5D7R2"/>
<feature type="binding site" description="axial binding residue" evidence="11">
    <location>
        <position position="278"/>
    </location>
    <ligand>
        <name>heme b</name>
        <dbReference type="ChEBI" id="CHEBI:60344"/>
        <label>1</label>
    </ligand>
    <ligandPart>
        <name>Fe</name>
        <dbReference type="ChEBI" id="CHEBI:18248"/>
    </ligandPart>
</feature>
<feature type="transmembrane region" description="Helical" evidence="12">
    <location>
        <begin position="310"/>
        <end position="333"/>
    </location>
</feature>
<dbReference type="PROSITE" id="PS50939">
    <property type="entry name" value="CYTOCHROME_B561"/>
    <property type="match status" value="1"/>
</dbReference>
<dbReference type="OrthoDB" id="2419613at2759"/>
<dbReference type="Pfam" id="PF03188">
    <property type="entry name" value="Cytochrom_B561"/>
    <property type="match status" value="1"/>
</dbReference>
<evidence type="ECO:0000256" key="8">
    <source>
        <dbReference type="ARBA" id="ARBA00023136"/>
    </source>
</evidence>
<feature type="chain" id="PRO_5004658699" description="Cytochrome b561 and DOMON domain-containing protein" evidence="13">
    <location>
        <begin position="25"/>
        <end position="397"/>
    </location>
</feature>
<dbReference type="HOGENOM" id="CLU_036675_1_1_1"/>
<keyword evidence="11" id="KW-0408">Iron</keyword>
<dbReference type="GO" id="GO:0016020">
    <property type="term" value="C:membrane"/>
    <property type="evidence" value="ECO:0007669"/>
    <property type="project" value="UniProtKB-SubCell"/>
</dbReference>
<keyword evidence="8 10" id="KW-0472">Membrane</keyword>
<dbReference type="PANTHER" id="PTHR23130:SF199">
    <property type="entry name" value="CYTOCHROME B561 AND DOMON DOMAIN-CONTAINING PROTEIN"/>
    <property type="match status" value="1"/>
</dbReference>
<dbReference type="GO" id="GO:0046872">
    <property type="term" value="F:metal ion binding"/>
    <property type="evidence" value="ECO:0007669"/>
    <property type="project" value="UniProtKB-KW"/>
</dbReference>
<keyword evidence="5 13" id="KW-0732">Signal</keyword>
<evidence type="ECO:0000256" key="7">
    <source>
        <dbReference type="ARBA" id="ARBA00022989"/>
    </source>
</evidence>
<sequence>MAKPIFVSLLFLSLACSILTPTSAQTCRSQTFTNNRVYQSCNDLSPLSSYLHWNYHSANNSVDIAYKAPPAGSNGWVAWALNPLGSGMLGAQTLFGVMQQDGTAVAYTCPIGRNNYNPTIENQTLSFDVSNLSAEASNGEITIFASIALPSSGSINHVWQAGSSVSGIIAQSHSTTSTANRNSKGSINFATGAGTATSGDSRIKRRNTHGVLNAISWGILMPMGAIIARYMRVFKSADPIWFYLHVACQTSAYIVGVAGWGTGLKLGSESVGIVQNPHRNIGIALFCLGTLQVFALLLRPQKDHKYRFYWNVYHHSVGYTVIILSIINIFQGFDILQPKKTWKNAYIGVIIALGAVAVLLEVITWIVVLKRKPRTSSEKFQHGSHTVNGQGSQHQVV</sequence>
<dbReference type="InterPro" id="IPR017214">
    <property type="entry name" value="UCP037471"/>
</dbReference>
<dbReference type="PANTHER" id="PTHR23130">
    <property type="entry name" value="CYTOCHROME B561 AND DOMON DOMAIN-CONTAINING PROTEIN"/>
    <property type="match status" value="1"/>
</dbReference>
<feature type="transmembrane region" description="Helical" evidence="12">
    <location>
        <begin position="240"/>
        <end position="261"/>
    </location>
</feature>
<feature type="transmembrane region" description="Helical" evidence="12">
    <location>
        <begin position="345"/>
        <end position="369"/>
    </location>
</feature>
<accession>U5D7R2</accession>
<comment type="function">
    <text evidence="9">May act as a catecholamine-responsive trans-membrane electron transporter.</text>
</comment>
<dbReference type="SMART" id="SM00665">
    <property type="entry name" value="B561"/>
    <property type="match status" value="1"/>
</dbReference>
<keyword evidence="17" id="KW-1185">Reference proteome</keyword>
<dbReference type="Gramene" id="ERN18280">
    <property type="protein sequence ID" value="ERN18280"/>
    <property type="gene ID" value="AMTR_s00055p00154770"/>
</dbReference>
<dbReference type="InterPro" id="IPR005018">
    <property type="entry name" value="DOMON_domain"/>
</dbReference>
<feature type="signal peptide" evidence="13">
    <location>
        <begin position="1"/>
        <end position="24"/>
    </location>
</feature>
<evidence type="ECO:0000256" key="2">
    <source>
        <dbReference type="ARBA" id="ARBA00022448"/>
    </source>
</evidence>
<proteinExistence type="predicted"/>
<dbReference type="Proteomes" id="UP000017836">
    <property type="component" value="Unassembled WGS sequence"/>
</dbReference>
<feature type="transmembrane region" description="Helical" evidence="12">
    <location>
        <begin position="281"/>
        <end position="298"/>
    </location>
</feature>
<evidence type="ECO:0000256" key="6">
    <source>
        <dbReference type="ARBA" id="ARBA00022982"/>
    </source>
</evidence>
<keyword evidence="7 12" id="KW-1133">Transmembrane helix</keyword>
<dbReference type="PROSITE" id="PS51257">
    <property type="entry name" value="PROKAR_LIPOPROTEIN"/>
    <property type="match status" value="1"/>
</dbReference>
<dbReference type="FunFam" id="1.20.120.1770:FF:000007">
    <property type="entry name" value="Cytochrome b561 and DOMON domain-containing protein"/>
    <property type="match status" value="1"/>
</dbReference>
<dbReference type="eggNOG" id="KOG4293">
    <property type="taxonomic scope" value="Eukaryota"/>
</dbReference>
<feature type="domain" description="Cytochrome b561" evidence="15">
    <location>
        <begin position="170"/>
        <end position="369"/>
    </location>
</feature>
<dbReference type="InterPro" id="IPR006593">
    <property type="entry name" value="Cyt_b561/ferric_Rdtase_TM"/>
</dbReference>
<evidence type="ECO:0000313" key="16">
    <source>
        <dbReference type="EMBL" id="ERN18280.1"/>
    </source>
</evidence>
<feature type="binding site" description="axial binding residue" evidence="11">
    <location>
        <position position="209"/>
    </location>
    <ligand>
        <name>heme b</name>
        <dbReference type="ChEBI" id="CHEBI:60344"/>
        <label>1</label>
    </ligand>
    <ligandPart>
        <name>Fe</name>
        <dbReference type="ChEBI" id="CHEBI:18248"/>
    </ligandPart>
</feature>